<organism evidence="4 5">
    <name type="scientific">Marinobacter salexigens</name>
    <dbReference type="NCBI Taxonomy" id="1925763"/>
    <lineage>
        <taxon>Bacteria</taxon>
        <taxon>Pseudomonadati</taxon>
        <taxon>Pseudomonadota</taxon>
        <taxon>Gammaproteobacteria</taxon>
        <taxon>Pseudomonadales</taxon>
        <taxon>Marinobacteraceae</taxon>
        <taxon>Marinobacter</taxon>
    </lineage>
</organism>
<dbReference type="PROSITE" id="PS51900">
    <property type="entry name" value="CB"/>
    <property type="match status" value="1"/>
</dbReference>
<dbReference type="RefSeq" id="WP_216008487.1">
    <property type="nucleotide sequence ID" value="NZ_JAHKPV010000019.1"/>
</dbReference>
<dbReference type="Proteomes" id="UP000753376">
    <property type="component" value="Unassembled WGS sequence"/>
</dbReference>
<comment type="caution">
    <text evidence="4">The sequence shown here is derived from an EMBL/GenBank/DDBJ whole genome shotgun (WGS) entry which is preliminary data.</text>
</comment>
<evidence type="ECO:0000259" key="3">
    <source>
        <dbReference type="PROSITE" id="PS51900"/>
    </source>
</evidence>
<gene>
    <name evidence="4" type="ORF">KO508_11705</name>
</gene>
<evidence type="ECO:0000313" key="4">
    <source>
        <dbReference type="EMBL" id="MBU2874665.1"/>
    </source>
</evidence>
<sequence>MTDQLEPLVFAFLEDHLKCQRGLRPASIRSYKESLRLFLQFATKDKHCRITCLKLADLTGERVRHFLQNLEQERGNGVRTRNQRLAALHTFFEYLAGVSPACSGKHSKWPPFPSNAGNRARLCISNATRLMLCSLPCPPSGSARPSLASLPL</sequence>
<dbReference type="Pfam" id="PF02899">
    <property type="entry name" value="Phage_int_SAM_1"/>
    <property type="match status" value="1"/>
</dbReference>
<keyword evidence="2" id="KW-0238">DNA-binding</keyword>
<keyword evidence="5" id="KW-1185">Reference proteome</keyword>
<evidence type="ECO:0000313" key="5">
    <source>
        <dbReference type="Proteomes" id="UP000753376"/>
    </source>
</evidence>
<evidence type="ECO:0000256" key="1">
    <source>
        <dbReference type="ARBA" id="ARBA00022908"/>
    </source>
</evidence>
<dbReference type="InterPro" id="IPR044068">
    <property type="entry name" value="CB"/>
</dbReference>
<reference evidence="4 5" key="1">
    <citation type="submission" date="2021-05" db="EMBL/GenBank/DDBJ databases">
        <title>Draft genomes of bacteria isolated from model marine particles.</title>
        <authorList>
            <person name="Datta M.S."/>
            <person name="Schwartzman J.A."/>
            <person name="Enke T.N."/>
            <person name="Saavedra J."/>
            <person name="Cermak N."/>
            <person name="Cordero O.X."/>
        </authorList>
    </citation>
    <scope>NUCLEOTIDE SEQUENCE [LARGE SCALE GENOMIC DNA]</scope>
    <source>
        <strain evidence="4 5">D2M19</strain>
    </source>
</reference>
<name>A0ABS6A901_9GAMM</name>
<keyword evidence="1" id="KW-0229">DNA integration</keyword>
<dbReference type="InterPro" id="IPR004107">
    <property type="entry name" value="Integrase_SAM-like_N"/>
</dbReference>
<proteinExistence type="predicted"/>
<dbReference type="EMBL" id="JAHKPV010000019">
    <property type="protein sequence ID" value="MBU2874665.1"/>
    <property type="molecule type" value="Genomic_DNA"/>
</dbReference>
<evidence type="ECO:0000256" key="2">
    <source>
        <dbReference type="PROSITE-ProRule" id="PRU01248"/>
    </source>
</evidence>
<protein>
    <submittedName>
        <fullName evidence="4">Site-specific integrase</fullName>
    </submittedName>
</protein>
<feature type="domain" description="Core-binding (CB)" evidence="3">
    <location>
        <begin position="3"/>
        <end position="96"/>
    </location>
</feature>
<accession>A0ABS6A901</accession>